<evidence type="ECO:0000313" key="4">
    <source>
        <dbReference type="Proteomes" id="UP000680304"/>
    </source>
</evidence>
<keyword evidence="4" id="KW-1185">Reference proteome</keyword>
<sequence length="191" mass="21978">MTEADREFHRKRVREYREQNPHTPFYTTSRYQAKKAGAFSDLTMEDAYDIYHTPDICAYCGKERGPDDGPRSFHIDHVIPLKQGGPNSRWNLVKVCASCNSSKETSSLIDFYNRKPEFTKARYDAVVKGMAEKSGFSETRITELLLSSHEFELAIEREKARMQAEIARFYREISGKLGAKISTEYERKGTG</sequence>
<feature type="region of interest" description="Disordered" evidence="1">
    <location>
        <begin position="1"/>
        <end position="24"/>
    </location>
</feature>
<gene>
    <name evidence="3" type="ORF">PACILC2_22670</name>
</gene>
<feature type="domain" description="HNH nuclease" evidence="2">
    <location>
        <begin position="46"/>
        <end position="101"/>
    </location>
</feature>
<dbReference type="Pfam" id="PF01844">
    <property type="entry name" value="HNH"/>
    <property type="match status" value="1"/>
</dbReference>
<dbReference type="InterPro" id="IPR002711">
    <property type="entry name" value="HNH"/>
</dbReference>
<dbReference type="PANTHER" id="PTHR33877:SF1">
    <property type="entry name" value="TYPE IV METHYL-DIRECTED RESTRICTION ENZYME ECOKMCRA"/>
    <property type="match status" value="1"/>
</dbReference>
<protein>
    <recommendedName>
        <fullName evidence="2">HNH nuclease domain-containing protein</fullName>
    </recommendedName>
</protein>
<dbReference type="PANTHER" id="PTHR33877">
    <property type="entry name" value="SLL1193 PROTEIN"/>
    <property type="match status" value="1"/>
</dbReference>
<dbReference type="InterPro" id="IPR052892">
    <property type="entry name" value="NA-targeting_endonuclease"/>
</dbReference>
<organism evidence="3 4">
    <name type="scientific">Paenibacillus cisolokensis</name>
    <dbReference type="NCBI Taxonomy" id="1658519"/>
    <lineage>
        <taxon>Bacteria</taxon>
        <taxon>Bacillati</taxon>
        <taxon>Bacillota</taxon>
        <taxon>Bacilli</taxon>
        <taxon>Bacillales</taxon>
        <taxon>Paenibacillaceae</taxon>
        <taxon>Paenibacillus</taxon>
    </lineage>
</organism>
<evidence type="ECO:0000256" key="1">
    <source>
        <dbReference type="SAM" id="MobiDB-lite"/>
    </source>
</evidence>
<reference evidence="3 4" key="1">
    <citation type="submission" date="2021-04" db="EMBL/GenBank/DDBJ databases">
        <title>Draft genome sequence of Paenibacillus cisolokensis, LC2-13A.</title>
        <authorList>
            <person name="Uke A."/>
            <person name="Chhe C."/>
            <person name="Baramee S."/>
            <person name="Kosugi A."/>
        </authorList>
    </citation>
    <scope>NUCLEOTIDE SEQUENCE [LARGE SCALE GENOMIC DNA]</scope>
    <source>
        <strain evidence="3 4">LC2-13A</strain>
    </source>
</reference>
<dbReference type="RefSeq" id="WP_213528781.1">
    <property type="nucleotide sequence ID" value="NZ_BOVJ01000068.1"/>
</dbReference>
<comment type="caution">
    <text evidence="3">The sequence shown here is derived from an EMBL/GenBank/DDBJ whole genome shotgun (WGS) entry which is preliminary data.</text>
</comment>
<dbReference type="Gene3D" id="1.10.30.50">
    <property type="match status" value="1"/>
</dbReference>
<dbReference type="Proteomes" id="UP000680304">
    <property type="component" value="Unassembled WGS sequence"/>
</dbReference>
<dbReference type="InterPro" id="IPR003615">
    <property type="entry name" value="HNH_nuc"/>
</dbReference>
<name>A0ABQ4N659_9BACL</name>
<evidence type="ECO:0000313" key="3">
    <source>
        <dbReference type="EMBL" id="GIQ63699.1"/>
    </source>
</evidence>
<evidence type="ECO:0000259" key="2">
    <source>
        <dbReference type="SMART" id="SM00507"/>
    </source>
</evidence>
<dbReference type="CDD" id="cd00085">
    <property type="entry name" value="HNHc"/>
    <property type="match status" value="1"/>
</dbReference>
<dbReference type="EMBL" id="BOVJ01000068">
    <property type="protein sequence ID" value="GIQ63699.1"/>
    <property type="molecule type" value="Genomic_DNA"/>
</dbReference>
<proteinExistence type="predicted"/>
<accession>A0ABQ4N659</accession>
<dbReference type="SMART" id="SM00507">
    <property type="entry name" value="HNHc"/>
    <property type="match status" value="1"/>
</dbReference>